<feature type="domain" description="Methyl-accepting transducer" evidence="5">
    <location>
        <begin position="154"/>
        <end position="390"/>
    </location>
</feature>
<dbReference type="GO" id="GO:0016020">
    <property type="term" value="C:membrane"/>
    <property type="evidence" value="ECO:0007669"/>
    <property type="project" value="InterPro"/>
</dbReference>
<dbReference type="GO" id="GO:0004888">
    <property type="term" value="F:transmembrane signaling receptor activity"/>
    <property type="evidence" value="ECO:0007669"/>
    <property type="project" value="InterPro"/>
</dbReference>
<dbReference type="OrthoDB" id="9791237at2"/>
<dbReference type="SUPFAM" id="SSF58104">
    <property type="entry name" value="Methyl-accepting chemotaxis protein (MCP) signaling domain"/>
    <property type="match status" value="1"/>
</dbReference>
<comment type="caution">
    <text evidence="7">The sequence shown here is derived from an EMBL/GenBank/DDBJ whole genome shotgun (WGS) entry which is preliminary data.</text>
</comment>
<dbReference type="GO" id="GO:0006935">
    <property type="term" value="P:chemotaxis"/>
    <property type="evidence" value="ECO:0007669"/>
    <property type="project" value="InterPro"/>
</dbReference>
<keyword evidence="4" id="KW-1133">Transmembrane helix</keyword>
<dbReference type="Pfam" id="PF00015">
    <property type="entry name" value="MCPsignal"/>
    <property type="match status" value="1"/>
</dbReference>
<dbReference type="SMART" id="SM00283">
    <property type="entry name" value="MA"/>
    <property type="match status" value="1"/>
</dbReference>
<protein>
    <submittedName>
        <fullName evidence="7">Methyl-accepting chemotaxis sensory transducer</fullName>
    </submittedName>
</protein>
<proteinExistence type="inferred from homology"/>
<feature type="transmembrane region" description="Helical" evidence="4">
    <location>
        <begin position="73"/>
        <end position="93"/>
    </location>
</feature>
<reference evidence="7" key="2">
    <citation type="submission" date="2006-05" db="EMBL/GenBank/DDBJ databases">
        <title>Sequencing of the draft genome and assembly of Desulfuromonas acetoxidans DSM 684.</title>
        <authorList>
            <consortium name="US DOE Joint Genome Institute (JGI-PGF)"/>
            <person name="Copeland A."/>
            <person name="Lucas S."/>
            <person name="Lapidus A."/>
            <person name="Barry K."/>
            <person name="Detter J.C."/>
            <person name="Glavina del Rio T."/>
            <person name="Hammon N."/>
            <person name="Israni S."/>
            <person name="Dalin E."/>
            <person name="Tice H."/>
            <person name="Bruce D."/>
            <person name="Pitluck S."/>
            <person name="Richardson P."/>
        </authorList>
    </citation>
    <scope>NUCLEOTIDE SEQUENCE [LARGE SCALE GENOMIC DNA]</scope>
    <source>
        <strain evidence="7">DSM 684</strain>
    </source>
</reference>
<name>Q1JVY5_DESA6</name>
<keyword evidence="4" id="KW-0472">Membrane</keyword>
<dbReference type="PANTHER" id="PTHR32089:SF112">
    <property type="entry name" value="LYSOZYME-LIKE PROTEIN-RELATED"/>
    <property type="match status" value="1"/>
</dbReference>
<evidence type="ECO:0000259" key="5">
    <source>
        <dbReference type="PROSITE" id="PS50111"/>
    </source>
</evidence>
<evidence type="ECO:0000313" key="7">
    <source>
        <dbReference type="EMBL" id="EAT14420.1"/>
    </source>
</evidence>
<evidence type="ECO:0000256" key="3">
    <source>
        <dbReference type="PROSITE-ProRule" id="PRU00284"/>
    </source>
</evidence>
<keyword evidence="8" id="KW-1185">Reference proteome</keyword>
<gene>
    <name evidence="7" type="ORF">Dace_0181</name>
</gene>
<dbReference type="Gene3D" id="1.10.287.950">
    <property type="entry name" value="Methyl-accepting chemotaxis protein"/>
    <property type="match status" value="1"/>
</dbReference>
<keyword evidence="4" id="KW-0812">Transmembrane</keyword>
<feature type="domain" description="HAMP" evidence="6">
    <location>
        <begin position="95"/>
        <end position="149"/>
    </location>
</feature>
<dbReference type="PROSITE" id="PS50111">
    <property type="entry name" value="CHEMOTAXIS_TRANSDUC_2"/>
    <property type="match status" value="1"/>
</dbReference>
<dbReference type="PANTHER" id="PTHR32089">
    <property type="entry name" value="METHYL-ACCEPTING CHEMOTAXIS PROTEIN MCPB"/>
    <property type="match status" value="1"/>
</dbReference>
<dbReference type="PROSITE" id="PS50885">
    <property type="entry name" value="HAMP"/>
    <property type="match status" value="1"/>
</dbReference>
<dbReference type="InterPro" id="IPR003660">
    <property type="entry name" value="HAMP_dom"/>
</dbReference>
<accession>Q1JVY5</accession>
<sequence length="598" mass="65696">MAFFQSIYRSLEQSLFNSLTKKIAGNMLFILLACVALGGVLYWQQEAVNTAMASLSAAELKARIAQVHSISRWWVVAIFLITLTVIVIQILFLRYMIVRPLRQITGIFDEISHGEGDLSRDIPLVTYDEIRDLGEGYNRFMEKLREIIGRVREQGVQIAVGSASVGKQVKETTEVSLRQGELADAIYASSQESTAATSEIADNAQTIQSATSQQLDQARNSLGRLQEAGEHIGVVDDKLVDFVATVQGLDEKSKGIEEVVALIQSISNQTGLLALNAAVEAARAGEAGRGFAVVAEEVKNLSNQVSDATNNIATTLHDMIVGVRSTQEGTEVISEHINSTKTVVDESCAMFTDMVNDFEETHDSLHRISASVEELSAASNMVHENISQVKQLSGGVVTAMKQANDYSEQLNGTTQTMQEMVSHFVIGHGAFEQILQTARRYRDELQQRIDAMARQGVHVFDSSYQEIPGTDPVKYSTAYDQKFETSCQPIYDEVVQQVDCGLFCLCVDRNGYAPTHNSFYSRPLTGDHETDLAQSRDKRIFNDPVGLAAARSTGTFLLQTYCRDTGELASDLSLPIHINGQHWGAIRVGLNPQGLLNS</sequence>
<dbReference type="PRINTS" id="PR00260">
    <property type="entry name" value="CHEMTRNSDUCR"/>
</dbReference>
<dbReference type="CDD" id="cd06225">
    <property type="entry name" value="HAMP"/>
    <property type="match status" value="1"/>
</dbReference>
<organism evidence="7 8">
    <name type="scientific">Desulfuromonas acetoxidans (strain DSM 684 / 11070)</name>
    <dbReference type="NCBI Taxonomy" id="281689"/>
    <lineage>
        <taxon>Bacteria</taxon>
        <taxon>Pseudomonadati</taxon>
        <taxon>Thermodesulfobacteriota</taxon>
        <taxon>Desulfuromonadia</taxon>
        <taxon>Desulfuromonadales</taxon>
        <taxon>Desulfuromonadaceae</taxon>
        <taxon>Desulfuromonas</taxon>
    </lineage>
</organism>
<dbReference type="InterPro" id="IPR004089">
    <property type="entry name" value="MCPsignal_dom"/>
</dbReference>
<reference evidence="7" key="1">
    <citation type="submission" date="2006-05" db="EMBL/GenBank/DDBJ databases">
        <title>Annotation of the draft genome assembly of Desulfuromonas acetoxidans DSM 684.</title>
        <authorList>
            <consortium name="US DOE Joint Genome Institute (JGI-ORNL)"/>
            <person name="Larimer F."/>
            <person name="Land M."/>
            <person name="Hauser L."/>
        </authorList>
    </citation>
    <scope>NUCLEOTIDE SEQUENCE [LARGE SCALE GENOMIC DNA]</scope>
    <source>
        <strain evidence="7">DSM 684</strain>
    </source>
</reference>
<evidence type="ECO:0000256" key="1">
    <source>
        <dbReference type="ARBA" id="ARBA00023224"/>
    </source>
</evidence>
<dbReference type="AlphaFoldDB" id="Q1JVY5"/>
<dbReference type="Pfam" id="PF00672">
    <property type="entry name" value="HAMP"/>
    <property type="match status" value="1"/>
</dbReference>
<comment type="similarity">
    <text evidence="2">Belongs to the methyl-accepting chemotaxis (MCP) protein family.</text>
</comment>
<evidence type="ECO:0000256" key="4">
    <source>
        <dbReference type="SAM" id="Phobius"/>
    </source>
</evidence>
<dbReference type="GO" id="GO:0007165">
    <property type="term" value="P:signal transduction"/>
    <property type="evidence" value="ECO:0007669"/>
    <property type="project" value="UniProtKB-KW"/>
</dbReference>
<evidence type="ECO:0000259" key="6">
    <source>
        <dbReference type="PROSITE" id="PS50885"/>
    </source>
</evidence>
<evidence type="ECO:0000313" key="8">
    <source>
        <dbReference type="Proteomes" id="UP000005695"/>
    </source>
</evidence>
<dbReference type="RefSeq" id="WP_006002807.1">
    <property type="nucleotide sequence ID" value="NZ_AAEW02000028.1"/>
</dbReference>
<dbReference type="InterPro" id="IPR004090">
    <property type="entry name" value="Chemotax_Me-accpt_rcpt"/>
</dbReference>
<dbReference type="EMBL" id="AAEW02000028">
    <property type="protein sequence ID" value="EAT14420.1"/>
    <property type="molecule type" value="Genomic_DNA"/>
</dbReference>
<dbReference type="Proteomes" id="UP000005695">
    <property type="component" value="Unassembled WGS sequence"/>
</dbReference>
<keyword evidence="1 3" id="KW-0807">Transducer</keyword>
<dbReference type="SMART" id="SM00304">
    <property type="entry name" value="HAMP"/>
    <property type="match status" value="1"/>
</dbReference>
<feature type="transmembrane region" description="Helical" evidence="4">
    <location>
        <begin position="23"/>
        <end position="43"/>
    </location>
</feature>
<evidence type="ECO:0000256" key="2">
    <source>
        <dbReference type="ARBA" id="ARBA00029447"/>
    </source>
</evidence>